<dbReference type="EMBL" id="CAVMJV010000007">
    <property type="protein sequence ID" value="CAK5034640.1"/>
    <property type="molecule type" value="Genomic_DNA"/>
</dbReference>
<keyword evidence="2" id="KW-1185">Reference proteome</keyword>
<dbReference type="Proteomes" id="UP001497535">
    <property type="component" value="Unassembled WGS sequence"/>
</dbReference>
<comment type="caution">
    <text evidence="1">The sequence shown here is derived from an EMBL/GenBank/DDBJ whole genome shotgun (WGS) entry which is preliminary data.</text>
</comment>
<name>A0ACB0Y878_MELEN</name>
<evidence type="ECO:0000313" key="1">
    <source>
        <dbReference type="EMBL" id="CAK5034640.1"/>
    </source>
</evidence>
<organism evidence="1 2">
    <name type="scientific">Meloidogyne enterolobii</name>
    <name type="common">Root-knot nematode worm</name>
    <name type="synonym">Meloidogyne mayaguensis</name>
    <dbReference type="NCBI Taxonomy" id="390850"/>
    <lineage>
        <taxon>Eukaryota</taxon>
        <taxon>Metazoa</taxon>
        <taxon>Ecdysozoa</taxon>
        <taxon>Nematoda</taxon>
        <taxon>Chromadorea</taxon>
        <taxon>Rhabditida</taxon>
        <taxon>Tylenchina</taxon>
        <taxon>Tylenchomorpha</taxon>
        <taxon>Tylenchoidea</taxon>
        <taxon>Meloidogynidae</taxon>
        <taxon>Meloidogyninae</taxon>
        <taxon>Meloidogyne</taxon>
    </lineage>
</organism>
<evidence type="ECO:0000313" key="2">
    <source>
        <dbReference type="Proteomes" id="UP001497535"/>
    </source>
</evidence>
<sequence length="209" mass="24359">MEVYIAVPLLQHLTIILRLHKAKRRRIQQQQMAAGYGYERQGRRYHDITRLAKTSRYRGNEKIIKDFLSFESEESLELTETPPILISAPPRIEVTTELPQQLLQVHERLHEQQRKEINALGTSFDYQLAGQHHEGRAFLRTQGRVYSEESSVSSYGATTTTEPKQGIYSMEMSGQLLEGMDRLRPMKRYESETSIDYEERAGEKKCFFC</sequence>
<accession>A0ACB0Y878</accession>
<protein>
    <submittedName>
        <fullName evidence="1">Uncharacterized protein</fullName>
    </submittedName>
</protein>
<gene>
    <name evidence="1" type="ORF">MENTE1834_LOCUS8495</name>
</gene>
<proteinExistence type="predicted"/>
<reference evidence="1" key="1">
    <citation type="submission" date="2023-11" db="EMBL/GenBank/DDBJ databases">
        <authorList>
            <person name="Poullet M."/>
        </authorList>
    </citation>
    <scope>NUCLEOTIDE SEQUENCE</scope>
    <source>
        <strain evidence="1">E1834</strain>
    </source>
</reference>